<keyword evidence="2" id="KW-0813">Transport</keyword>
<evidence type="ECO:0000256" key="1">
    <source>
        <dbReference type="ARBA" id="ARBA00005417"/>
    </source>
</evidence>
<dbReference type="SUPFAM" id="SSF52540">
    <property type="entry name" value="P-loop containing nucleoside triphosphate hydrolases"/>
    <property type="match status" value="1"/>
</dbReference>
<comment type="similarity">
    <text evidence="1">Belongs to the ABC transporter superfamily.</text>
</comment>
<keyword evidence="7" id="KW-1185">Reference proteome</keyword>
<feature type="domain" description="ABC transporter" evidence="5">
    <location>
        <begin position="10"/>
        <end position="260"/>
    </location>
</feature>
<evidence type="ECO:0000313" key="6">
    <source>
        <dbReference type="EMBL" id="ATW27604.1"/>
    </source>
</evidence>
<proteinExistence type="inferred from homology"/>
<dbReference type="RefSeq" id="WP_148136974.1">
    <property type="nucleotide sequence ID" value="NZ_CP017634.1"/>
</dbReference>
<keyword evidence="4" id="KW-0067">ATP-binding</keyword>
<dbReference type="Gene3D" id="3.40.50.300">
    <property type="entry name" value="P-loop containing nucleotide triphosphate hydrolases"/>
    <property type="match status" value="1"/>
</dbReference>
<dbReference type="PANTHER" id="PTHR43776">
    <property type="entry name" value="TRANSPORT ATP-BINDING PROTEIN"/>
    <property type="match status" value="1"/>
</dbReference>
<dbReference type="PROSITE" id="PS50893">
    <property type="entry name" value="ABC_TRANSPORTER_2"/>
    <property type="match status" value="1"/>
</dbReference>
<dbReference type="GO" id="GO:0016887">
    <property type="term" value="F:ATP hydrolysis activity"/>
    <property type="evidence" value="ECO:0007669"/>
    <property type="project" value="InterPro"/>
</dbReference>
<dbReference type="CDD" id="cd03257">
    <property type="entry name" value="ABC_NikE_OppD_transporters"/>
    <property type="match status" value="1"/>
</dbReference>
<dbReference type="Pfam" id="PF00005">
    <property type="entry name" value="ABC_tran"/>
    <property type="match status" value="1"/>
</dbReference>
<dbReference type="KEGG" id="fwa:DCMF_25165"/>
<keyword evidence="3" id="KW-0547">Nucleotide-binding</keyword>
<sequence length="328" mass="36812">MDPSTRPPLYRVKKIKKYYGTGPSLFHPHARILRAVDEVDLAIYPHETVGLVGESGCGKSTLARLMMHLEPVSGGTMEYLGRDITRITDRDLFLFRRQVQMIFQDAWASLNPRQRIGDMIREPLENYRLTGKKLLSARVEELLELVGLEKAHLSRYPHELSGGERQRVTIARALAVEPRILICDEATANLDVSIQAQMVNLLITLQQRLGLSYLFISHDLALVKHLSDRIAVMYLGKIVEMLDSSALVERARHPYTQSLLAAVLPIAGEEPLRSLPVLKGEAFYDAAAAQGCGFCPRCSQAGDLCWKMTPRLWEMEAGHFVACHLIQA</sequence>
<dbReference type="InterPro" id="IPR050319">
    <property type="entry name" value="ABC_transp_ATP-bind"/>
</dbReference>
<dbReference type="OrthoDB" id="9806285at2"/>
<dbReference type="EMBL" id="CP017634">
    <property type="protein sequence ID" value="ATW27604.1"/>
    <property type="molecule type" value="Genomic_DNA"/>
</dbReference>
<dbReference type="InterPro" id="IPR003593">
    <property type="entry name" value="AAA+_ATPase"/>
</dbReference>
<dbReference type="NCBIfam" id="TIGR01727">
    <property type="entry name" value="oligo_HPY"/>
    <property type="match status" value="1"/>
</dbReference>
<dbReference type="Proteomes" id="UP000323521">
    <property type="component" value="Chromosome"/>
</dbReference>
<dbReference type="PROSITE" id="PS00211">
    <property type="entry name" value="ABC_TRANSPORTER_1"/>
    <property type="match status" value="1"/>
</dbReference>
<dbReference type="GO" id="GO:0005524">
    <property type="term" value="F:ATP binding"/>
    <property type="evidence" value="ECO:0007669"/>
    <property type="project" value="UniProtKB-KW"/>
</dbReference>
<dbReference type="Pfam" id="PF08352">
    <property type="entry name" value="oligo_HPY"/>
    <property type="match status" value="1"/>
</dbReference>
<evidence type="ECO:0000256" key="2">
    <source>
        <dbReference type="ARBA" id="ARBA00022448"/>
    </source>
</evidence>
<dbReference type="AlphaFoldDB" id="A0A3G1KYN9"/>
<organism evidence="6 7">
    <name type="scientific">Formimonas warabiya</name>
    <dbReference type="NCBI Taxonomy" id="1761012"/>
    <lineage>
        <taxon>Bacteria</taxon>
        <taxon>Bacillati</taxon>
        <taxon>Bacillota</taxon>
        <taxon>Clostridia</taxon>
        <taxon>Eubacteriales</taxon>
        <taxon>Peptococcaceae</taxon>
        <taxon>Candidatus Formimonas</taxon>
    </lineage>
</organism>
<dbReference type="InterPro" id="IPR003439">
    <property type="entry name" value="ABC_transporter-like_ATP-bd"/>
</dbReference>
<dbReference type="GO" id="GO:0015833">
    <property type="term" value="P:peptide transport"/>
    <property type="evidence" value="ECO:0007669"/>
    <property type="project" value="InterPro"/>
</dbReference>
<evidence type="ECO:0000256" key="4">
    <source>
        <dbReference type="ARBA" id="ARBA00022840"/>
    </source>
</evidence>
<dbReference type="InterPro" id="IPR013563">
    <property type="entry name" value="Oligopep_ABC_C"/>
</dbReference>
<evidence type="ECO:0000313" key="7">
    <source>
        <dbReference type="Proteomes" id="UP000323521"/>
    </source>
</evidence>
<dbReference type="InterPro" id="IPR017871">
    <property type="entry name" value="ABC_transporter-like_CS"/>
</dbReference>
<dbReference type="SMART" id="SM00382">
    <property type="entry name" value="AAA"/>
    <property type="match status" value="1"/>
</dbReference>
<dbReference type="PANTHER" id="PTHR43776:SF7">
    <property type="entry name" value="D,D-DIPEPTIDE TRANSPORT ATP-BINDING PROTEIN DDPF-RELATED"/>
    <property type="match status" value="1"/>
</dbReference>
<protein>
    <recommendedName>
        <fullName evidence="5">ABC transporter domain-containing protein</fullName>
    </recommendedName>
</protein>
<reference evidence="6 7" key="1">
    <citation type="submission" date="2016-10" db="EMBL/GenBank/DDBJ databases">
        <title>Complete Genome Sequence of Peptococcaceae strain DCMF.</title>
        <authorList>
            <person name="Edwards R.J."/>
            <person name="Holland S.I."/>
            <person name="Deshpande N.P."/>
            <person name="Wong Y.K."/>
            <person name="Ertan H."/>
            <person name="Manefield M."/>
            <person name="Russell T.L."/>
            <person name="Lee M.J."/>
        </authorList>
    </citation>
    <scope>NUCLEOTIDE SEQUENCE [LARGE SCALE GENOMIC DNA]</scope>
    <source>
        <strain evidence="6 7">DCMF</strain>
    </source>
</reference>
<dbReference type="InterPro" id="IPR027417">
    <property type="entry name" value="P-loop_NTPase"/>
</dbReference>
<name>A0A3G1KYN9_FORW1</name>
<dbReference type="FunFam" id="3.40.50.300:FF:000016">
    <property type="entry name" value="Oligopeptide ABC transporter ATP-binding component"/>
    <property type="match status" value="1"/>
</dbReference>
<gene>
    <name evidence="6" type="ORF">DCMF_25165</name>
</gene>
<dbReference type="GO" id="GO:0055085">
    <property type="term" value="P:transmembrane transport"/>
    <property type="evidence" value="ECO:0007669"/>
    <property type="project" value="UniProtKB-ARBA"/>
</dbReference>
<accession>A0A3G1KYN9</accession>
<evidence type="ECO:0000256" key="3">
    <source>
        <dbReference type="ARBA" id="ARBA00022741"/>
    </source>
</evidence>
<evidence type="ECO:0000259" key="5">
    <source>
        <dbReference type="PROSITE" id="PS50893"/>
    </source>
</evidence>